<proteinExistence type="predicted"/>
<feature type="region of interest" description="Disordered" evidence="2">
    <location>
        <begin position="886"/>
        <end position="973"/>
    </location>
</feature>
<accession>A0A0V0J3A6</accession>
<feature type="compositionally biased region" description="Basic and acidic residues" evidence="2">
    <location>
        <begin position="189"/>
        <end position="201"/>
    </location>
</feature>
<evidence type="ECO:0000256" key="2">
    <source>
        <dbReference type="SAM" id="MobiDB-lite"/>
    </source>
</evidence>
<dbReference type="SUPFAM" id="SSF48350">
    <property type="entry name" value="GTPase activation domain, GAP"/>
    <property type="match status" value="1"/>
</dbReference>
<evidence type="ECO:0008006" key="6">
    <source>
        <dbReference type="Google" id="ProtNLM"/>
    </source>
</evidence>
<sequence length="1439" mass="155211">MQDISVLHIPRGLYGFEFSIKDNGDCQGTVQVSQVRAGGSAEQAGLQRGSRIVAVNGQSVDSLTFLQVSNLIRRSSGLSIELSVLTTSLAASSKAKEDKLPDDVRQSKAGELITPSNASSTSSMLFNDSGASRPLVPSSRENDAAYNVAPDVEEGADRHEHQDCLQGDALPYGELSTELSYSLGRQQQHRQESSDTLEHSPTRIPSPSEAAKGCEIKEHQNGTVDTNVSSAIAGAQTTSTCVRHRVSTSRSRADPRRQALLLSKPVLADELSPASARPPSPPAPVPCAVVCTLEDAVVVTAQTPPLYADFVDSINEALSNVVEGVQLTRKRAYTSGQRCQLRSGESAACSHLAHNTSAPAGCVSPNHNPQPRFLPAYPPRRLTGPPLPSMEVTPPPNFLPKRSLSTVVPPAATEECRRALTRNASDELLTTAIQLVPHTLSSSPPPPPPPETRSCGGDAPEVGLDLPDGHLRRHHHPDNQGGTSFTTLAAYMEQFAAVDRHKLQIRLRQSTRPTPQPAPQRRLSEHNQLFVPRPRPQKPSTGASQHSTSPVSPDGPQALSNGENDRRGSCFTALPFGESSSTFSNTAAGRRGLRSWLKNLKSEDDHVCLLPQAFFSRACLCKIITLDGQPGKSYNWKEYFMCITDEEVRFVRTSTAVSQTSSNKSAKTSSRWELEGYDPTAGETAVPAARAPEPAALSEPPLTCCLILPLAGLFWSRQTQLPPDLPPWNPIPLSAGGSHQCRLDSTAPANNPCSAACCYLFHHAETGLQLLVIFPDECAAAVSLDLCSKYRSGELKENSNPAGGALSVALTTRTCARTPSPTGPSEHSAPKLSHSLSLNSVPSATAASFASMAPAGARAAARPVTTDLPPPAAVLTGSVATVLSAVRNEEDERARTRSPLRRTRKSLPDPAARRKLDGQTQHQHQPAQPTSGGKRLRDKSRERKYTPDGTGPPPPPPPPPPPSNDPYTVTDNSSRLRNFTAPFVRSIARLISRQNRQNVVSAAAAGDNSSLGEPSLRSSEHLAMRIADVMGEPPDFSSLNEPGPVFGAPLESQIQSPDHPGVPLMLDALVQAVQTHGLYHVGLYRAPGRQKEINRFVCLANLTSFDPDVLLCLEAWKDVRVLSGLVKLFIRRLPHPFFDMASWEPLACLVPDQGTEWTTPAIAFALMSIRVQLEKNLKQTPSAGFPEATCNWRFMTLDFLFSHLRRVVAYEPANQVSYECISICFGPVLFATSTHMTQMNKILELILRHWPWLVATLDPLSRKQASRHLSLTETEAYVEEFQQHQLHSSTNPELSGNFDEGDASRLISPIVATAAAADPAVPAESAIREMRALFNRAGLLDESILFVDEAVDQEAVTNAFFAQSSLPIENDSLVQAVLQALPQSFGPYSDPTLSPVAKPDKQRQQSAIVEQDENGDGGVDPSCCSVTAAGGSSSQRTHF</sequence>
<dbReference type="Pfam" id="PF00595">
    <property type="entry name" value="PDZ"/>
    <property type="match status" value="1"/>
</dbReference>
<dbReference type="EMBL" id="GEEE01003695">
    <property type="protein sequence ID" value="JAP59530.1"/>
    <property type="molecule type" value="Transcribed_RNA"/>
</dbReference>
<feature type="region of interest" description="Disordered" evidence="2">
    <location>
        <begin position="1389"/>
        <end position="1439"/>
    </location>
</feature>
<evidence type="ECO:0000259" key="3">
    <source>
        <dbReference type="PROSITE" id="PS50106"/>
    </source>
</evidence>
<evidence type="ECO:0000313" key="5">
    <source>
        <dbReference type="EMBL" id="JAP59530.1"/>
    </source>
</evidence>
<dbReference type="InterPro" id="IPR008936">
    <property type="entry name" value="Rho_GTPase_activation_prot"/>
</dbReference>
<dbReference type="SMART" id="SM00324">
    <property type="entry name" value="RhoGAP"/>
    <property type="match status" value="1"/>
</dbReference>
<feature type="region of interest" description="Disordered" evidence="2">
    <location>
        <begin position="93"/>
        <end position="143"/>
    </location>
</feature>
<feature type="compositionally biased region" description="Polar residues" evidence="2">
    <location>
        <begin position="1430"/>
        <end position="1439"/>
    </location>
</feature>
<dbReference type="SUPFAM" id="SSF50156">
    <property type="entry name" value="PDZ domain-like"/>
    <property type="match status" value="1"/>
</dbReference>
<feature type="region of interest" description="Disordered" evidence="2">
    <location>
        <begin position="437"/>
        <end position="484"/>
    </location>
</feature>
<dbReference type="PROSITE" id="PS50106">
    <property type="entry name" value="PDZ"/>
    <property type="match status" value="1"/>
</dbReference>
<dbReference type="PANTHER" id="PTHR23176">
    <property type="entry name" value="RHO/RAC/CDC GTPASE-ACTIVATING PROTEIN"/>
    <property type="match status" value="1"/>
</dbReference>
<feature type="region of interest" description="Disordered" evidence="2">
    <location>
        <begin position="511"/>
        <end position="566"/>
    </location>
</feature>
<feature type="compositionally biased region" description="Polar residues" evidence="2">
    <location>
        <begin position="815"/>
        <end position="825"/>
    </location>
</feature>
<dbReference type="PANTHER" id="PTHR23176:SF0">
    <property type="entry name" value="RHO GTPASE ACTIVATING PROTEIN AT 19D, ISOFORM D"/>
    <property type="match status" value="1"/>
</dbReference>
<feature type="compositionally biased region" description="Polar residues" evidence="2">
    <location>
        <begin position="538"/>
        <end position="551"/>
    </location>
</feature>
<organism evidence="5">
    <name type="scientific">Schistocephalus solidus</name>
    <name type="common">Tapeworm</name>
    <dbReference type="NCBI Taxonomy" id="70667"/>
    <lineage>
        <taxon>Eukaryota</taxon>
        <taxon>Metazoa</taxon>
        <taxon>Spiralia</taxon>
        <taxon>Lophotrochozoa</taxon>
        <taxon>Platyhelminthes</taxon>
        <taxon>Cestoda</taxon>
        <taxon>Eucestoda</taxon>
        <taxon>Diphyllobothriidea</taxon>
        <taxon>Diphyllobothriidae</taxon>
        <taxon>Schistocephalus</taxon>
    </lineage>
</organism>
<feature type="domain" description="PDZ" evidence="3">
    <location>
        <begin position="3"/>
        <end position="77"/>
    </location>
</feature>
<feature type="region of interest" description="Disordered" evidence="2">
    <location>
        <begin position="815"/>
        <end position="835"/>
    </location>
</feature>
<name>A0A0V0J3A6_SCHSO</name>
<dbReference type="Pfam" id="PF00620">
    <property type="entry name" value="RhoGAP"/>
    <property type="match status" value="1"/>
</dbReference>
<dbReference type="Gene3D" id="2.30.42.10">
    <property type="match status" value="1"/>
</dbReference>
<keyword evidence="1" id="KW-0343">GTPase activation</keyword>
<dbReference type="PROSITE" id="PS50238">
    <property type="entry name" value="RHOGAP"/>
    <property type="match status" value="1"/>
</dbReference>
<dbReference type="SMART" id="SM00228">
    <property type="entry name" value="PDZ"/>
    <property type="match status" value="1"/>
</dbReference>
<dbReference type="InterPro" id="IPR050729">
    <property type="entry name" value="Rho-GAP"/>
</dbReference>
<evidence type="ECO:0000259" key="4">
    <source>
        <dbReference type="PROSITE" id="PS50238"/>
    </source>
</evidence>
<feature type="compositionally biased region" description="Basic residues" evidence="2">
    <location>
        <begin position="896"/>
        <end position="905"/>
    </location>
</feature>
<feature type="compositionally biased region" description="Basic and acidic residues" evidence="2">
    <location>
        <begin position="94"/>
        <end position="108"/>
    </location>
</feature>
<feature type="region of interest" description="Disordered" evidence="2">
    <location>
        <begin position="182"/>
        <end position="209"/>
    </location>
</feature>
<dbReference type="GO" id="GO:0005096">
    <property type="term" value="F:GTPase activator activity"/>
    <property type="evidence" value="ECO:0007669"/>
    <property type="project" value="UniProtKB-KW"/>
</dbReference>
<feature type="compositionally biased region" description="Pro residues" evidence="2">
    <location>
        <begin position="950"/>
        <end position="964"/>
    </location>
</feature>
<dbReference type="GO" id="GO:0007165">
    <property type="term" value="P:signal transduction"/>
    <property type="evidence" value="ECO:0007669"/>
    <property type="project" value="InterPro"/>
</dbReference>
<dbReference type="InterPro" id="IPR001478">
    <property type="entry name" value="PDZ"/>
</dbReference>
<evidence type="ECO:0000256" key="1">
    <source>
        <dbReference type="ARBA" id="ARBA00022468"/>
    </source>
</evidence>
<gene>
    <name evidence="5" type="ORF">TR93830</name>
</gene>
<dbReference type="GO" id="GO:0005737">
    <property type="term" value="C:cytoplasm"/>
    <property type="evidence" value="ECO:0007669"/>
    <property type="project" value="TreeGrafter"/>
</dbReference>
<dbReference type="InterPro" id="IPR000198">
    <property type="entry name" value="RhoGAP_dom"/>
</dbReference>
<dbReference type="InterPro" id="IPR036034">
    <property type="entry name" value="PDZ_sf"/>
</dbReference>
<protein>
    <recommendedName>
        <fullName evidence="6">Rho GTPase-activating protein 21</fullName>
    </recommendedName>
</protein>
<feature type="domain" description="Rho-GAP" evidence="4">
    <location>
        <begin position="1048"/>
        <end position="1254"/>
    </location>
</feature>
<dbReference type="Gene3D" id="1.10.555.10">
    <property type="entry name" value="Rho GTPase activation protein"/>
    <property type="match status" value="1"/>
</dbReference>
<reference evidence="5" key="1">
    <citation type="submission" date="2016-01" db="EMBL/GenBank/DDBJ databases">
        <title>Reference transcriptome for the parasite Schistocephalus solidus: insights into the molecular evolution of parasitism.</title>
        <authorList>
            <person name="Hebert F.O."/>
            <person name="Grambauer S."/>
            <person name="Barber I."/>
            <person name="Landry C.R."/>
            <person name="Aubin-Horth N."/>
        </authorList>
    </citation>
    <scope>NUCLEOTIDE SEQUENCE</scope>
</reference>
<feature type="compositionally biased region" description="Polar residues" evidence="2">
    <location>
        <begin position="114"/>
        <end position="130"/>
    </location>
</feature>
<feature type="compositionally biased region" description="Low complexity" evidence="2">
    <location>
        <begin position="919"/>
        <end position="930"/>
    </location>
</feature>